<dbReference type="STRING" id="52442.SAMN05421880_11770"/>
<sequence length="62" mass="6555">MPAPVQQNSASEIIASPLAPGHWIAPCQCGGTLIIHEGVDGLIGRCQNNCGRGDRKNFREVA</sequence>
<evidence type="ECO:0000313" key="2">
    <source>
        <dbReference type="Proteomes" id="UP000199561"/>
    </source>
</evidence>
<dbReference type="AlphaFoldDB" id="A0A1I4R5P8"/>
<accession>A0A1I4R5P8</accession>
<organism evidence="1 2">
    <name type="scientific">Nitrosomonas nitrosa</name>
    <dbReference type="NCBI Taxonomy" id="52442"/>
    <lineage>
        <taxon>Bacteria</taxon>
        <taxon>Pseudomonadati</taxon>
        <taxon>Pseudomonadota</taxon>
        <taxon>Betaproteobacteria</taxon>
        <taxon>Nitrosomonadales</taxon>
        <taxon>Nitrosomonadaceae</taxon>
        <taxon>Nitrosomonas</taxon>
    </lineage>
</organism>
<reference evidence="1 2" key="1">
    <citation type="submission" date="2016-10" db="EMBL/GenBank/DDBJ databases">
        <authorList>
            <person name="de Groot N.N."/>
        </authorList>
    </citation>
    <scope>NUCLEOTIDE SEQUENCE [LARGE SCALE GENOMIC DNA]</scope>
    <source>
        <strain evidence="1 2">Nm146</strain>
    </source>
</reference>
<keyword evidence="2" id="KW-1185">Reference proteome</keyword>
<name>A0A1I4R5P8_9PROT</name>
<protein>
    <submittedName>
        <fullName evidence="1">Uncharacterized protein</fullName>
    </submittedName>
</protein>
<proteinExistence type="predicted"/>
<dbReference type="EMBL" id="FOUF01000017">
    <property type="protein sequence ID" value="SFM47260.1"/>
    <property type="molecule type" value="Genomic_DNA"/>
</dbReference>
<dbReference type="Proteomes" id="UP000199561">
    <property type="component" value="Unassembled WGS sequence"/>
</dbReference>
<evidence type="ECO:0000313" key="1">
    <source>
        <dbReference type="EMBL" id="SFM47260.1"/>
    </source>
</evidence>
<gene>
    <name evidence="1" type="ORF">SAMN05421880_11770</name>
</gene>